<accession>A0A015YC13</accession>
<dbReference type="PROSITE" id="PS50977">
    <property type="entry name" value="HTH_TETR_2"/>
    <property type="match status" value="1"/>
</dbReference>
<comment type="caution">
    <text evidence="6">The sequence shown here is derived from an EMBL/GenBank/DDBJ whole genome shotgun (WGS) entry which is preliminary data.</text>
</comment>
<dbReference type="PANTHER" id="PTHR30055:SF234">
    <property type="entry name" value="HTH-TYPE TRANSCRIPTIONAL REGULATOR BETI"/>
    <property type="match status" value="1"/>
</dbReference>
<organism evidence="6 7">
    <name type="scientific">Bacteroides fragilis str. 2-F-2 #4</name>
    <dbReference type="NCBI Taxonomy" id="1339280"/>
    <lineage>
        <taxon>Bacteria</taxon>
        <taxon>Pseudomonadati</taxon>
        <taxon>Bacteroidota</taxon>
        <taxon>Bacteroidia</taxon>
        <taxon>Bacteroidales</taxon>
        <taxon>Bacteroidaceae</taxon>
        <taxon>Bacteroides</taxon>
    </lineage>
</organism>
<keyword evidence="3" id="KW-0804">Transcription</keyword>
<name>A0A015YC13_BACFG</name>
<feature type="DNA-binding region" description="H-T-H motif" evidence="4">
    <location>
        <begin position="29"/>
        <end position="48"/>
    </location>
</feature>
<keyword evidence="1" id="KW-0805">Transcription regulation</keyword>
<dbReference type="AlphaFoldDB" id="A0A015YC13"/>
<dbReference type="SUPFAM" id="SSF46689">
    <property type="entry name" value="Homeodomain-like"/>
    <property type="match status" value="1"/>
</dbReference>
<evidence type="ECO:0000256" key="3">
    <source>
        <dbReference type="ARBA" id="ARBA00023163"/>
    </source>
</evidence>
<sequence length="203" mass="23586">MQVLKEDIRGRILAVAEQRFGQQGYSKTSMREIAGAVGVGVGNIYNYFRNKDELFCEVVRPVLHAMEAMLQEHHGIRGEDVMTMRSEKYLKACIDEYVSLIETHRSLLEILLFRAQGSSLEHFRESYTDRSTGLVKAWFAAMKKKYPNINTAVSDFIIHLHTVWMFTLFEELLMHAVPKQEMESILHDYILFEIQGWRAIIKV</sequence>
<protein>
    <submittedName>
        <fullName evidence="6">Bacterial regulatory s, tetR family protein</fullName>
    </submittedName>
</protein>
<dbReference type="PATRIC" id="fig|1339280.3.peg.2611"/>
<dbReference type="RefSeq" id="WP_007571984.1">
    <property type="nucleotide sequence ID" value="NZ_JGDM01000068.1"/>
</dbReference>
<keyword evidence="2 4" id="KW-0238">DNA-binding</keyword>
<gene>
    <name evidence="6" type="ORF">M076_2738</name>
</gene>
<evidence type="ECO:0000313" key="7">
    <source>
        <dbReference type="Proteomes" id="UP000022272"/>
    </source>
</evidence>
<proteinExistence type="predicted"/>
<dbReference type="GO" id="GO:0003700">
    <property type="term" value="F:DNA-binding transcription factor activity"/>
    <property type="evidence" value="ECO:0007669"/>
    <property type="project" value="TreeGrafter"/>
</dbReference>
<evidence type="ECO:0000256" key="4">
    <source>
        <dbReference type="PROSITE-ProRule" id="PRU00335"/>
    </source>
</evidence>
<dbReference type="InterPro" id="IPR023772">
    <property type="entry name" value="DNA-bd_HTH_TetR-type_CS"/>
</dbReference>
<dbReference type="GO" id="GO:0000976">
    <property type="term" value="F:transcription cis-regulatory region binding"/>
    <property type="evidence" value="ECO:0007669"/>
    <property type="project" value="TreeGrafter"/>
</dbReference>
<dbReference type="PROSITE" id="PS01081">
    <property type="entry name" value="HTH_TETR_1"/>
    <property type="match status" value="1"/>
</dbReference>
<evidence type="ECO:0000256" key="1">
    <source>
        <dbReference type="ARBA" id="ARBA00023015"/>
    </source>
</evidence>
<evidence type="ECO:0000313" key="6">
    <source>
        <dbReference type="EMBL" id="EXZ43985.1"/>
    </source>
</evidence>
<dbReference type="Pfam" id="PF00440">
    <property type="entry name" value="TetR_N"/>
    <property type="match status" value="1"/>
</dbReference>
<evidence type="ECO:0000256" key="2">
    <source>
        <dbReference type="ARBA" id="ARBA00023125"/>
    </source>
</evidence>
<dbReference type="PANTHER" id="PTHR30055">
    <property type="entry name" value="HTH-TYPE TRANSCRIPTIONAL REGULATOR RUTR"/>
    <property type="match status" value="1"/>
</dbReference>
<dbReference type="EMBL" id="JGDM01000068">
    <property type="protein sequence ID" value="EXZ43985.1"/>
    <property type="molecule type" value="Genomic_DNA"/>
</dbReference>
<dbReference type="InterPro" id="IPR009057">
    <property type="entry name" value="Homeodomain-like_sf"/>
</dbReference>
<evidence type="ECO:0000259" key="5">
    <source>
        <dbReference type="PROSITE" id="PS50977"/>
    </source>
</evidence>
<reference evidence="6 7" key="1">
    <citation type="submission" date="2014-02" db="EMBL/GenBank/DDBJ databases">
        <authorList>
            <person name="Sears C."/>
            <person name="Carroll K."/>
            <person name="Sack B.R."/>
            <person name="Qadri F."/>
            <person name="Myers L.L."/>
            <person name="Chung G.-T."/>
            <person name="Escheverria P."/>
            <person name="Fraser C.M."/>
            <person name="Sadzewicz L."/>
            <person name="Shefchek K.A."/>
            <person name="Tallon L."/>
            <person name="Das S.P."/>
            <person name="Daugherty S."/>
            <person name="Mongodin E.F."/>
        </authorList>
    </citation>
    <scope>NUCLEOTIDE SEQUENCE [LARGE SCALE GENOMIC DNA]</scope>
    <source>
        <strain evidence="6 7">2-F-2 #4</strain>
    </source>
</reference>
<dbReference type="PRINTS" id="PR00455">
    <property type="entry name" value="HTHTETR"/>
</dbReference>
<dbReference type="InterPro" id="IPR001647">
    <property type="entry name" value="HTH_TetR"/>
</dbReference>
<dbReference type="InterPro" id="IPR050109">
    <property type="entry name" value="HTH-type_TetR-like_transc_reg"/>
</dbReference>
<dbReference type="Gene3D" id="1.10.357.10">
    <property type="entry name" value="Tetracycline Repressor, domain 2"/>
    <property type="match status" value="1"/>
</dbReference>
<feature type="domain" description="HTH tetR-type" evidence="5">
    <location>
        <begin position="6"/>
        <end position="66"/>
    </location>
</feature>
<dbReference type="Proteomes" id="UP000022272">
    <property type="component" value="Unassembled WGS sequence"/>
</dbReference>